<evidence type="ECO:0000313" key="3">
    <source>
        <dbReference type="EMBL" id="WPB86165.1"/>
    </source>
</evidence>
<evidence type="ECO:0000256" key="1">
    <source>
        <dbReference type="SAM" id="Phobius"/>
    </source>
</evidence>
<keyword evidence="2" id="KW-0732">Signal</keyword>
<accession>A0ABZ0PKR7</accession>
<feature type="chain" id="PRO_5045780946" evidence="2">
    <location>
        <begin position="20"/>
        <end position="246"/>
    </location>
</feature>
<evidence type="ECO:0000313" key="4">
    <source>
        <dbReference type="Proteomes" id="UP001305521"/>
    </source>
</evidence>
<reference evidence="3 4" key="1">
    <citation type="submission" date="2023-11" db="EMBL/GenBank/DDBJ databases">
        <title>Arctic aerobic anoxygenic photoheterotroph Sediminicoccus rosea KRV36 adapts its photosynthesis to long days of polar summer.</title>
        <authorList>
            <person name="Tomasch J."/>
            <person name="Kopejtka K."/>
            <person name="Bily T."/>
            <person name="Gardiner A.T."/>
            <person name="Gardian Z."/>
            <person name="Shivaramu S."/>
            <person name="Koblizek M."/>
            <person name="Engelhardt F."/>
            <person name="Kaftan D."/>
        </authorList>
    </citation>
    <scope>NUCLEOTIDE SEQUENCE [LARGE SCALE GENOMIC DNA]</scope>
    <source>
        <strain evidence="3 4">R-30</strain>
    </source>
</reference>
<organism evidence="3 4">
    <name type="scientific">Sediminicoccus rosea</name>
    <dbReference type="NCBI Taxonomy" id="1225128"/>
    <lineage>
        <taxon>Bacteria</taxon>
        <taxon>Pseudomonadati</taxon>
        <taxon>Pseudomonadota</taxon>
        <taxon>Alphaproteobacteria</taxon>
        <taxon>Acetobacterales</taxon>
        <taxon>Roseomonadaceae</taxon>
        <taxon>Sediminicoccus</taxon>
    </lineage>
</organism>
<dbReference type="Pfam" id="PF09608">
    <property type="entry name" value="Alph_Pro_TM"/>
    <property type="match status" value="1"/>
</dbReference>
<dbReference type="Proteomes" id="UP001305521">
    <property type="component" value="Chromosome"/>
</dbReference>
<keyword evidence="1" id="KW-0472">Membrane</keyword>
<keyword evidence="4" id="KW-1185">Reference proteome</keyword>
<evidence type="ECO:0000256" key="2">
    <source>
        <dbReference type="SAM" id="SignalP"/>
    </source>
</evidence>
<dbReference type="InterPro" id="IPR019088">
    <property type="entry name" value="CHP02186-rel_TM"/>
</dbReference>
<gene>
    <name evidence="3" type="ORF">R9Z33_04660</name>
</gene>
<dbReference type="RefSeq" id="WP_318650139.1">
    <property type="nucleotide sequence ID" value="NZ_CP137852.1"/>
</dbReference>
<keyword evidence="1" id="KW-0812">Transmembrane</keyword>
<protein>
    <submittedName>
        <fullName evidence="3">TIGR02186 family protein</fullName>
    </submittedName>
</protein>
<name>A0ABZ0PKR7_9PROT</name>
<feature type="signal peptide" evidence="2">
    <location>
        <begin position="1"/>
        <end position="19"/>
    </location>
</feature>
<keyword evidence="1" id="KW-1133">Transmembrane helix</keyword>
<feature type="transmembrane region" description="Helical" evidence="1">
    <location>
        <begin position="222"/>
        <end position="243"/>
    </location>
</feature>
<sequence>MGWAACLAALLLLPALAFAQPSPLVARLSTERVAITTAFVGESILVFGSTEEPLGPGGDEVIILARGPSGPFVVRRKVEVLGLWFNGPSARFENVPGFYAVAGTRPASLLLPEDVRQARGIGLATIPLNSTGARAPGFRRALASLKQSANLWQEDAQPIEIAGSRLFNLRLPLPSTVQPGSYRVEVMLVRARRVVATEQLGFIVERVGTAAEIERVARGQPVLYALICIILAALAGWLGSVLFRRN</sequence>
<dbReference type="EMBL" id="CP137852">
    <property type="protein sequence ID" value="WPB86165.1"/>
    <property type="molecule type" value="Genomic_DNA"/>
</dbReference>
<proteinExistence type="predicted"/>